<dbReference type="EMBL" id="JACDXW010000001">
    <property type="protein sequence ID" value="MCB5362362.1"/>
    <property type="molecule type" value="Genomic_DNA"/>
</dbReference>
<evidence type="ECO:0000256" key="1">
    <source>
        <dbReference type="ARBA" id="ARBA00009075"/>
    </source>
</evidence>
<protein>
    <submittedName>
        <fullName evidence="5">Outer membrane porin, OprD family</fullName>
    </submittedName>
</protein>
<organism evidence="5 6">
    <name type="scientific">Mesopusillimonas faecipullorum</name>
    <dbReference type="NCBI Taxonomy" id="2755040"/>
    <lineage>
        <taxon>Bacteria</taxon>
        <taxon>Pseudomonadati</taxon>
        <taxon>Pseudomonadota</taxon>
        <taxon>Betaproteobacteria</taxon>
        <taxon>Burkholderiales</taxon>
        <taxon>Alcaligenaceae</taxon>
        <taxon>Mesopusillimonas</taxon>
    </lineage>
</organism>
<dbReference type="Proteomes" id="UP000776983">
    <property type="component" value="Unassembled WGS sequence"/>
</dbReference>
<dbReference type="Pfam" id="PF03573">
    <property type="entry name" value="OprD"/>
    <property type="match status" value="1"/>
</dbReference>
<dbReference type="InterPro" id="IPR005318">
    <property type="entry name" value="OM_porin_bac"/>
</dbReference>
<feature type="signal peptide" evidence="4">
    <location>
        <begin position="1"/>
        <end position="29"/>
    </location>
</feature>
<keyword evidence="6" id="KW-1185">Reference proteome</keyword>
<evidence type="ECO:0000313" key="5">
    <source>
        <dbReference type="EMBL" id="MCB5362362.1"/>
    </source>
</evidence>
<proteinExistence type="inferred from homology"/>
<evidence type="ECO:0000256" key="2">
    <source>
        <dbReference type="ARBA" id="ARBA00022448"/>
    </source>
</evidence>
<dbReference type="Gene3D" id="2.40.160.10">
    <property type="entry name" value="Porin"/>
    <property type="match status" value="1"/>
</dbReference>
<dbReference type="InterPro" id="IPR023614">
    <property type="entry name" value="Porin_dom_sf"/>
</dbReference>
<dbReference type="PANTHER" id="PTHR34596">
    <property type="entry name" value="CHITOPORIN"/>
    <property type="match status" value="1"/>
</dbReference>
<evidence type="ECO:0000256" key="4">
    <source>
        <dbReference type="SAM" id="SignalP"/>
    </source>
</evidence>
<keyword evidence="3 4" id="KW-0732">Signal</keyword>
<comment type="similarity">
    <text evidence="1">Belongs to the outer membrane porin (Opr) (TC 1.B.25) family.</text>
</comment>
<reference evidence="5 6" key="1">
    <citation type="submission" date="2020-07" db="EMBL/GenBank/DDBJ databases">
        <title>Pusillimonas sp. nov., isolated from poultry manure in Taiwan.</title>
        <authorList>
            <person name="Lin S.-Y."/>
            <person name="Tang Y.-S."/>
            <person name="Young C.-C."/>
        </authorList>
    </citation>
    <scope>NUCLEOTIDE SEQUENCE [LARGE SCALE GENOMIC DNA]</scope>
    <source>
        <strain evidence="5 6">CC-YST705</strain>
    </source>
</reference>
<accession>A0ABS8C8L4</accession>
<feature type="chain" id="PRO_5046310120" evidence="4">
    <location>
        <begin position="30"/>
        <end position="435"/>
    </location>
</feature>
<evidence type="ECO:0000313" key="6">
    <source>
        <dbReference type="Proteomes" id="UP000776983"/>
    </source>
</evidence>
<comment type="caution">
    <text evidence="5">The sequence shown here is derived from an EMBL/GenBank/DDBJ whole genome shotgun (WGS) entry which is preliminary data.</text>
</comment>
<dbReference type="RefSeq" id="WP_226952601.1">
    <property type="nucleotide sequence ID" value="NZ_JACDXW010000001.1"/>
</dbReference>
<evidence type="ECO:0000256" key="3">
    <source>
        <dbReference type="ARBA" id="ARBA00022729"/>
    </source>
</evidence>
<dbReference type="PANTHER" id="PTHR34596:SF2">
    <property type="entry name" value="CHITOPORIN"/>
    <property type="match status" value="1"/>
</dbReference>
<keyword evidence="2" id="KW-0813">Transport</keyword>
<name>A0ABS8C8L4_9BURK</name>
<sequence length="435" mass="48806">MSKSASVNPLRTLAVLYCLSWTLAPVAWGQSVGGFQDAELDLKARNVYWRQDYRDGAPSSREWGQGLMMEFRSGDTPGVIGLGIEASAYASAKLDQRNWAAARAGVLTRNDDHLRNASAWAGGALRLRAFDTELRYGSNLRPYNPVFAPADTRLLPSTATGWWLSSRAVSDTFLEAGYFTGGKDYSSNRSRREFYASYAGVSTDRVSYIGGSHTLSDNSGFMLYASEFRNIWRQYFMNVSHAWTLDERRLSMDFNLYHSQGQGRKLAGDIDVSAWSFALGHTRGAHTVRLSYQRIEGDQPFDYLGMAPGSYHDSIYLANSSQMSDFNGPHEKSWGIFYDLDMSHYDMPGLSLHARHIRGYGADGSAMNPHSPYAYYGSNEKHWTAEVDVRYEIQNGAARGLSARLRVGVHRMLQGSSNVSSRQIRLYLEYPYSIF</sequence>
<gene>
    <name evidence="5" type="ORF">H0484_01125</name>
</gene>